<dbReference type="EMBL" id="RCMG01000871">
    <property type="protein sequence ID" value="KAG2844043.1"/>
    <property type="molecule type" value="Genomic_DNA"/>
</dbReference>
<feature type="compositionally biased region" description="Acidic residues" evidence="1">
    <location>
        <begin position="14"/>
        <end position="32"/>
    </location>
</feature>
<accession>A0A8T0YJD1</accession>
<evidence type="ECO:0000313" key="2">
    <source>
        <dbReference type="EMBL" id="KAG2844043.1"/>
    </source>
</evidence>
<dbReference type="AlphaFoldDB" id="A0A8T0YJD1"/>
<reference evidence="2" key="1">
    <citation type="submission" date="2018-10" db="EMBL/GenBank/DDBJ databases">
        <title>Effector identification in a new, highly contiguous assembly of the strawberry crown rot pathogen Phytophthora cactorum.</title>
        <authorList>
            <person name="Armitage A.D."/>
            <person name="Nellist C.F."/>
            <person name="Bates H."/>
            <person name="Vickerstaff R.J."/>
            <person name="Harrison R.J."/>
        </authorList>
    </citation>
    <scope>NUCLEOTIDE SEQUENCE</scope>
    <source>
        <strain evidence="2">15-7</strain>
        <strain evidence="3">P415</strain>
        <strain evidence="4">P421</strain>
    </source>
</reference>
<evidence type="ECO:0000313" key="4">
    <source>
        <dbReference type="EMBL" id="KAG3202472.1"/>
    </source>
</evidence>
<organism evidence="2 5">
    <name type="scientific">Phytophthora cactorum</name>
    <dbReference type="NCBI Taxonomy" id="29920"/>
    <lineage>
        <taxon>Eukaryota</taxon>
        <taxon>Sar</taxon>
        <taxon>Stramenopiles</taxon>
        <taxon>Oomycota</taxon>
        <taxon>Peronosporomycetes</taxon>
        <taxon>Peronosporales</taxon>
        <taxon>Peronosporaceae</taxon>
        <taxon>Phytophthora</taxon>
    </lineage>
</organism>
<proteinExistence type="predicted"/>
<feature type="region of interest" description="Disordered" evidence="1">
    <location>
        <begin position="127"/>
        <end position="154"/>
    </location>
</feature>
<dbReference type="EMBL" id="RCML01001764">
    <property type="protein sequence ID" value="KAG2960508.1"/>
    <property type="molecule type" value="Genomic_DNA"/>
</dbReference>
<feature type="region of interest" description="Disordered" evidence="1">
    <location>
        <begin position="1"/>
        <end position="39"/>
    </location>
</feature>
<evidence type="ECO:0000256" key="1">
    <source>
        <dbReference type="SAM" id="MobiDB-lite"/>
    </source>
</evidence>
<dbReference type="VEuPathDB" id="FungiDB:PC110_g17286"/>
<sequence>MMTEGADRCTALNSEEDSDGCDEPEDDNDSDGSADWVCDWDIGDLSDEELEEAPEEIPNSIWSSAAKDAKMLTAMRHSGWEYDPSKFGPDPTYADLYDGPYGPSDSVLDVADDPLALLFYFMPLKATLTTPSPPPNEHVQSGRSSGEMEESWKN</sequence>
<evidence type="ECO:0000313" key="5">
    <source>
        <dbReference type="Proteomes" id="UP000735874"/>
    </source>
</evidence>
<protein>
    <submittedName>
        <fullName evidence="2">Uncharacterized protein</fullName>
    </submittedName>
</protein>
<name>A0A8T0YJD1_9STRA</name>
<gene>
    <name evidence="2" type="ORF">PC113_g18482</name>
    <name evidence="3" type="ORF">PC118_g22476</name>
    <name evidence="4" type="ORF">PC129_g23221</name>
</gene>
<comment type="caution">
    <text evidence="2">The sequence shown here is derived from an EMBL/GenBank/DDBJ whole genome shotgun (WGS) entry which is preliminary data.</text>
</comment>
<dbReference type="EMBL" id="RCMV01002515">
    <property type="protein sequence ID" value="KAG3202472.1"/>
    <property type="molecule type" value="Genomic_DNA"/>
</dbReference>
<dbReference type="Proteomes" id="UP000697107">
    <property type="component" value="Unassembled WGS sequence"/>
</dbReference>
<dbReference type="Proteomes" id="UP000735874">
    <property type="component" value="Unassembled WGS sequence"/>
</dbReference>
<evidence type="ECO:0000313" key="3">
    <source>
        <dbReference type="EMBL" id="KAG2960508.1"/>
    </source>
</evidence>
<dbReference type="Proteomes" id="UP000760860">
    <property type="component" value="Unassembled WGS sequence"/>
</dbReference>